<evidence type="ECO:0000313" key="2">
    <source>
        <dbReference type="EMBL" id="GMT18037.1"/>
    </source>
</evidence>
<sequence>QDHFSITSDDCVVHILNYLDRLDLDSVQCLSRRFFAVVGKEGCFREAKAQKRSNRALVIIQTNSAHVVCVR</sequence>
<dbReference type="InterPro" id="IPR036047">
    <property type="entry name" value="F-box-like_dom_sf"/>
</dbReference>
<reference evidence="2" key="1">
    <citation type="submission" date="2023-10" db="EMBL/GenBank/DDBJ databases">
        <title>Genome assembly of Pristionchus species.</title>
        <authorList>
            <person name="Yoshida K."/>
            <person name="Sommer R.J."/>
        </authorList>
    </citation>
    <scope>NUCLEOTIDE SEQUENCE</scope>
    <source>
        <strain evidence="2">RS5133</strain>
    </source>
</reference>
<dbReference type="InterPro" id="IPR001810">
    <property type="entry name" value="F-box_dom"/>
</dbReference>
<accession>A0AAV5VEA3</accession>
<comment type="caution">
    <text evidence="2">The sequence shown here is derived from an EMBL/GenBank/DDBJ whole genome shotgun (WGS) entry which is preliminary data.</text>
</comment>
<dbReference type="Proteomes" id="UP001432322">
    <property type="component" value="Unassembled WGS sequence"/>
</dbReference>
<organism evidence="2 3">
    <name type="scientific">Pristionchus fissidentatus</name>
    <dbReference type="NCBI Taxonomy" id="1538716"/>
    <lineage>
        <taxon>Eukaryota</taxon>
        <taxon>Metazoa</taxon>
        <taxon>Ecdysozoa</taxon>
        <taxon>Nematoda</taxon>
        <taxon>Chromadorea</taxon>
        <taxon>Rhabditida</taxon>
        <taxon>Rhabditina</taxon>
        <taxon>Diplogasteromorpha</taxon>
        <taxon>Diplogasteroidea</taxon>
        <taxon>Neodiplogasteridae</taxon>
        <taxon>Pristionchus</taxon>
    </lineage>
</organism>
<dbReference type="Pfam" id="PF00646">
    <property type="entry name" value="F-box"/>
    <property type="match status" value="1"/>
</dbReference>
<proteinExistence type="predicted"/>
<evidence type="ECO:0000259" key="1">
    <source>
        <dbReference type="Pfam" id="PF00646"/>
    </source>
</evidence>
<feature type="non-terminal residue" evidence="2">
    <location>
        <position position="1"/>
    </location>
</feature>
<dbReference type="SUPFAM" id="SSF81383">
    <property type="entry name" value="F-box domain"/>
    <property type="match status" value="1"/>
</dbReference>
<keyword evidence="3" id="KW-1185">Reference proteome</keyword>
<protein>
    <recommendedName>
        <fullName evidence="1">F-box domain-containing protein</fullName>
    </recommendedName>
</protein>
<evidence type="ECO:0000313" key="3">
    <source>
        <dbReference type="Proteomes" id="UP001432322"/>
    </source>
</evidence>
<feature type="domain" description="F-box" evidence="1">
    <location>
        <begin position="9"/>
        <end position="40"/>
    </location>
</feature>
<gene>
    <name evidence="2" type="ORF">PFISCL1PPCAC_9334</name>
</gene>
<dbReference type="EMBL" id="BTSY01000003">
    <property type="protein sequence ID" value="GMT18037.1"/>
    <property type="molecule type" value="Genomic_DNA"/>
</dbReference>
<feature type="non-terminal residue" evidence="2">
    <location>
        <position position="71"/>
    </location>
</feature>
<name>A0AAV5VEA3_9BILA</name>
<dbReference type="AlphaFoldDB" id="A0AAV5VEA3"/>